<evidence type="ECO:0000313" key="2">
    <source>
        <dbReference type="Proteomes" id="UP001295463"/>
    </source>
</evidence>
<dbReference type="Gene3D" id="3.40.50.300">
    <property type="entry name" value="P-loop containing nucleotide triphosphate hydrolases"/>
    <property type="match status" value="1"/>
</dbReference>
<protein>
    <submittedName>
        <fullName evidence="1">ABC-type transport system involved in resistance to organic solvents ATPase component-like protein</fullName>
    </submittedName>
</protein>
<accession>A0ABM9D8W6</accession>
<proteinExistence type="predicted"/>
<evidence type="ECO:0000313" key="1">
    <source>
        <dbReference type="EMBL" id="CAH2031640.1"/>
    </source>
</evidence>
<dbReference type="InterPro" id="IPR027417">
    <property type="entry name" value="P-loop_NTPase"/>
</dbReference>
<gene>
    <name evidence="1" type="ORF">GEAMG1_1808</name>
</gene>
<organism evidence="1 2">
    <name type="scientific">Trichlorobacter ammonificans</name>
    <dbReference type="NCBI Taxonomy" id="2916410"/>
    <lineage>
        <taxon>Bacteria</taxon>
        <taxon>Pseudomonadati</taxon>
        <taxon>Thermodesulfobacteriota</taxon>
        <taxon>Desulfuromonadia</taxon>
        <taxon>Geobacterales</taxon>
        <taxon>Geobacteraceae</taxon>
        <taxon>Trichlorobacter</taxon>
    </lineage>
</organism>
<sequence length="227" mass="24475">MSSAIMAASLACIDLTLEGLTTGLNLELSPGTAALFTAAGEQECLLLARTFAGERPPDSGRILLGDACLAELGRSQLHQLRRAIGIVSPQGGLISNLKLWENITLPLLFHDGCVPESASRTIRSLLDAFGFTGNIWALPGHLTPFERRMAAFIRAAVSGARCLIYAGCFDNLPHRERDLLVEQAAGLHRSNAGMISLYLTATTTPLDHLEPDLHCNLRHQPAQITRT</sequence>
<dbReference type="Proteomes" id="UP001295463">
    <property type="component" value="Chromosome"/>
</dbReference>
<dbReference type="SUPFAM" id="SSF52540">
    <property type="entry name" value="P-loop containing nucleoside triphosphate hydrolases"/>
    <property type="match status" value="1"/>
</dbReference>
<dbReference type="RefSeq" id="WP_305732451.1">
    <property type="nucleotide sequence ID" value="NZ_OW150024.1"/>
</dbReference>
<keyword evidence="2" id="KW-1185">Reference proteome</keyword>
<dbReference type="EMBL" id="OW150024">
    <property type="protein sequence ID" value="CAH2031640.1"/>
    <property type="molecule type" value="Genomic_DNA"/>
</dbReference>
<reference evidence="1 2" key="1">
    <citation type="submission" date="2022-03" db="EMBL/GenBank/DDBJ databases">
        <authorList>
            <person name="Koch H."/>
        </authorList>
    </citation>
    <scope>NUCLEOTIDE SEQUENCE [LARGE SCALE GENOMIC DNA]</scope>
    <source>
        <strain evidence="1 2">G1</strain>
    </source>
</reference>
<name>A0ABM9D8W6_9BACT</name>